<comment type="caution">
    <text evidence="3">The sequence shown here is derived from an EMBL/GenBank/DDBJ whole genome shotgun (WGS) entry which is preliminary data.</text>
</comment>
<feature type="transmembrane region" description="Helical" evidence="2">
    <location>
        <begin position="468"/>
        <end position="490"/>
    </location>
</feature>
<dbReference type="AlphaFoldDB" id="A0A5B0QCT9"/>
<feature type="compositionally biased region" description="Polar residues" evidence="1">
    <location>
        <begin position="656"/>
        <end position="672"/>
    </location>
</feature>
<feature type="compositionally biased region" description="Basic and acidic residues" evidence="1">
    <location>
        <begin position="822"/>
        <end position="832"/>
    </location>
</feature>
<evidence type="ECO:0000313" key="4">
    <source>
        <dbReference type="Proteomes" id="UP000324748"/>
    </source>
</evidence>
<feature type="region of interest" description="Disordered" evidence="1">
    <location>
        <begin position="1"/>
        <end position="28"/>
    </location>
</feature>
<feature type="compositionally biased region" description="Polar residues" evidence="1">
    <location>
        <begin position="759"/>
        <end position="768"/>
    </location>
</feature>
<feature type="compositionally biased region" description="Low complexity" evidence="1">
    <location>
        <begin position="206"/>
        <end position="224"/>
    </location>
</feature>
<keyword evidence="2" id="KW-0812">Transmembrane</keyword>
<feature type="transmembrane region" description="Helical" evidence="2">
    <location>
        <begin position="584"/>
        <end position="609"/>
    </location>
</feature>
<dbReference type="OrthoDB" id="2552042at2759"/>
<proteinExistence type="predicted"/>
<dbReference type="EMBL" id="VSWC01000027">
    <property type="protein sequence ID" value="KAA1110955.1"/>
    <property type="molecule type" value="Genomic_DNA"/>
</dbReference>
<feature type="region of interest" description="Disordered" evidence="1">
    <location>
        <begin position="381"/>
        <end position="403"/>
    </location>
</feature>
<evidence type="ECO:0000313" key="3">
    <source>
        <dbReference type="EMBL" id="KAA1110955.1"/>
    </source>
</evidence>
<protein>
    <submittedName>
        <fullName evidence="3">Uncharacterized protein</fullName>
    </submittedName>
</protein>
<feature type="compositionally biased region" description="Low complexity" evidence="1">
    <location>
        <begin position="1"/>
        <end position="25"/>
    </location>
</feature>
<feature type="compositionally biased region" description="Polar residues" evidence="1">
    <location>
        <begin position="381"/>
        <end position="390"/>
    </location>
</feature>
<feature type="region of interest" description="Disordered" evidence="1">
    <location>
        <begin position="85"/>
        <end position="126"/>
    </location>
</feature>
<accession>A0A5B0QCT9</accession>
<feature type="region of interest" description="Disordered" evidence="1">
    <location>
        <begin position="150"/>
        <end position="172"/>
    </location>
</feature>
<feature type="region of interest" description="Disordered" evidence="1">
    <location>
        <begin position="640"/>
        <end position="790"/>
    </location>
</feature>
<feature type="region of interest" description="Disordered" evidence="1">
    <location>
        <begin position="805"/>
        <end position="832"/>
    </location>
</feature>
<feature type="compositionally biased region" description="Low complexity" evidence="1">
    <location>
        <begin position="101"/>
        <end position="125"/>
    </location>
</feature>
<evidence type="ECO:0000256" key="2">
    <source>
        <dbReference type="SAM" id="Phobius"/>
    </source>
</evidence>
<keyword evidence="4" id="KW-1185">Reference proteome</keyword>
<keyword evidence="2" id="KW-0472">Membrane</keyword>
<organism evidence="3 4">
    <name type="scientific">Puccinia graminis f. sp. tritici</name>
    <dbReference type="NCBI Taxonomy" id="56615"/>
    <lineage>
        <taxon>Eukaryota</taxon>
        <taxon>Fungi</taxon>
        <taxon>Dikarya</taxon>
        <taxon>Basidiomycota</taxon>
        <taxon>Pucciniomycotina</taxon>
        <taxon>Pucciniomycetes</taxon>
        <taxon>Pucciniales</taxon>
        <taxon>Pucciniaceae</taxon>
        <taxon>Puccinia</taxon>
    </lineage>
</organism>
<name>A0A5B0QCT9_PUCGR</name>
<feature type="compositionally biased region" description="Polar residues" evidence="1">
    <location>
        <begin position="150"/>
        <end position="161"/>
    </location>
</feature>
<feature type="compositionally biased region" description="Basic and acidic residues" evidence="1">
    <location>
        <begin position="688"/>
        <end position="698"/>
    </location>
</feature>
<keyword evidence="2" id="KW-1133">Transmembrane helix</keyword>
<feature type="compositionally biased region" description="Low complexity" evidence="1">
    <location>
        <begin position="704"/>
        <end position="722"/>
    </location>
</feature>
<reference evidence="3 4" key="1">
    <citation type="submission" date="2019-05" db="EMBL/GenBank/DDBJ databases">
        <title>Emergence of the Ug99 lineage of the wheat stem rust pathogen through somatic hybridization.</title>
        <authorList>
            <person name="Li F."/>
            <person name="Upadhyaya N.M."/>
            <person name="Sperschneider J."/>
            <person name="Matny O."/>
            <person name="Nguyen-Phuc H."/>
            <person name="Mago R."/>
            <person name="Raley C."/>
            <person name="Miller M.E."/>
            <person name="Silverstein K.A.T."/>
            <person name="Henningsen E."/>
            <person name="Hirsch C.D."/>
            <person name="Visser B."/>
            <person name="Pretorius Z.A."/>
            <person name="Steffenson B.J."/>
            <person name="Schwessinger B."/>
            <person name="Dodds P.N."/>
            <person name="Figueroa M."/>
        </authorList>
    </citation>
    <scope>NUCLEOTIDE SEQUENCE [LARGE SCALE GENOMIC DNA]</scope>
    <source>
        <strain evidence="3">21-0</strain>
    </source>
</reference>
<feature type="transmembrane region" description="Helical" evidence="2">
    <location>
        <begin position="528"/>
        <end position="548"/>
    </location>
</feature>
<dbReference type="Proteomes" id="UP000324748">
    <property type="component" value="Unassembled WGS sequence"/>
</dbReference>
<feature type="region of interest" description="Disordered" evidence="1">
    <location>
        <begin position="206"/>
        <end position="229"/>
    </location>
</feature>
<evidence type="ECO:0000256" key="1">
    <source>
        <dbReference type="SAM" id="MobiDB-lite"/>
    </source>
</evidence>
<feature type="transmembrane region" description="Helical" evidence="2">
    <location>
        <begin position="496"/>
        <end position="516"/>
    </location>
</feature>
<sequence>MTNPSEIPLPTTPTTPSTPTTPTTPIDDELDRTYHAITQLIQTTLNSPPPTTPRLSIEFQPDHLQLCLTPNHEQQHHSIIISIDHTTTSSSPSSPSPSPSSSPSSSSPSTQQHHQHQQNQQQQQQLCLTPTSHTSFDFKTIRPNRTMSLSSHYTTQSNLTHSHLRHRSNRPPLLTIQPNLHTLTNNPNTISSAPANSSIIINPNNNKITKTNNNQSKTQSSSTSHFTRSLLPSKSSIGRTSKFSLATVNTNGLILVPSNGSRRIAAPITNLSMMPLYLVQPFLSPNPSTATTLPSQPNTPFNRLSIHHHQPPPPLAFARLFPERSSFPISPILPSPHHHKHHHRSSNLINCIHKLLLFLTHPPLHLLRSIKTPTKITGFRNTQGFPSSLSGEKEIEEKKKKKKKKKKEEEVGILLLLFTRLMDTFNRRREDRTKLLTQAEKTVVLSDHYCCFAIPLYNTGIYSILAQFTIFGFVFGILSFSAPSILAIVLDFSFTAFFGVLCLAVGSIQALGFYGVYKEKPIIFKRYFMGNVGLIGITFLYSLILLIISSTKHQTAIDQCLLQFVSNDEFVDGPSNSSRQLCSVWTWAQLAVCFFVWFLFFFSQLYFCYMVKVWGQDQRLDHIRYQSLISAVRQSRATSSMVQPSHLEGGDEWESRSTGGSLDIRSSTYSGHSNRRAKGGVANGGSRLKNEIEWKEIPHSNNQPVSSPSAHQQVSSDSSESSESARRKQQYRQRTARLDDDEDEDPIDPHLVRSPPPASSGSSTLITHSNHHRRQLSSSAGHPSFVDRDPRVDGHWIEVIDQSLPDPALASHPQLPPNHQKASLDDREYYKS</sequence>
<gene>
    <name evidence="3" type="ORF">PGT21_034953</name>
</gene>